<protein>
    <submittedName>
        <fullName evidence="2">Uncharacterized protein</fullName>
    </submittedName>
</protein>
<dbReference type="EMBL" id="JADNRY010000168">
    <property type="protein sequence ID" value="KAF9062564.1"/>
    <property type="molecule type" value="Genomic_DNA"/>
</dbReference>
<gene>
    <name evidence="2" type="ORF">BDP27DRAFT_1451690</name>
</gene>
<evidence type="ECO:0000313" key="3">
    <source>
        <dbReference type="Proteomes" id="UP000772434"/>
    </source>
</evidence>
<evidence type="ECO:0000313" key="2">
    <source>
        <dbReference type="EMBL" id="KAF9062564.1"/>
    </source>
</evidence>
<feature type="compositionally biased region" description="Low complexity" evidence="1">
    <location>
        <begin position="129"/>
        <end position="162"/>
    </location>
</feature>
<dbReference type="AlphaFoldDB" id="A0A9P5PBK0"/>
<comment type="caution">
    <text evidence="2">The sequence shown here is derived from an EMBL/GenBank/DDBJ whole genome shotgun (WGS) entry which is preliminary data.</text>
</comment>
<reference evidence="2" key="1">
    <citation type="submission" date="2020-11" db="EMBL/GenBank/DDBJ databases">
        <authorList>
            <consortium name="DOE Joint Genome Institute"/>
            <person name="Ahrendt S."/>
            <person name="Riley R."/>
            <person name="Andreopoulos W."/>
            <person name="Labutti K."/>
            <person name="Pangilinan J."/>
            <person name="Ruiz-Duenas F.J."/>
            <person name="Barrasa J.M."/>
            <person name="Sanchez-Garcia M."/>
            <person name="Camarero S."/>
            <person name="Miyauchi S."/>
            <person name="Serrano A."/>
            <person name="Linde D."/>
            <person name="Babiker R."/>
            <person name="Drula E."/>
            <person name="Ayuso-Fernandez I."/>
            <person name="Pacheco R."/>
            <person name="Padilla G."/>
            <person name="Ferreira P."/>
            <person name="Barriuso J."/>
            <person name="Kellner H."/>
            <person name="Castanera R."/>
            <person name="Alfaro M."/>
            <person name="Ramirez L."/>
            <person name="Pisabarro A.G."/>
            <person name="Kuo A."/>
            <person name="Tritt A."/>
            <person name="Lipzen A."/>
            <person name="He G."/>
            <person name="Yan M."/>
            <person name="Ng V."/>
            <person name="Cullen D."/>
            <person name="Martin F."/>
            <person name="Rosso M.-N."/>
            <person name="Henrissat B."/>
            <person name="Hibbett D."/>
            <person name="Martinez A.T."/>
            <person name="Grigoriev I.V."/>
        </authorList>
    </citation>
    <scope>NUCLEOTIDE SEQUENCE</scope>
    <source>
        <strain evidence="2">AH 40177</strain>
    </source>
</reference>
<keyword evidence="3" id="KW-1185">Reference proteome</keyword>
<dbReference type="OrthoDB" id="3241054at2759"/>
<evidence type="ECO:0000256" key="1">
    <source>
        <dbReference type="SAM" id="MobiDB-lite"/>
    </source>
</evidence>
<feature type="region of interest" description="Disordered" evidence="1">
    <location>
        <begin position="129"/>
        <end position="175"/>
    </location>
</feature>
<accession>A0A9P5PBK0</accession>
<organism evidence="2 3">
    <name type="scientific">Rhodocollybia butyracea</name>
    <dbReference type="NCBI Taxonomy" id="206335"/>
    <lineage>
        <taxon>Eukaryota</taxon>
        <taxon>Fungi</taxon>
        <taxon>Dikarya</taxon>
        <taxon>Basidiomycota</taxon>
        <taxon>Agaricomycotina</taxon>
        <taxon>Agaricomycetes</taxon>
        <taxon>Agaricomycetidae</taxon>
        <taxon>Agaricales</taxon>
        <taxon>Marasmiineae</taxon>
        <taxon>Omphalotaceae</taxon>
        <taxon>Rhodocollybia</taxon>
    </lineage>
</organism>
<proteinExistence type="predicted"/>
<sequence length="242" mass="22891">MDIEKLTVVYKTIEVTRGADGPRSVSAKVNPTAAGKTFSTVVTVLWNGNAAPKTVGTDQIVASLPAGTTCSGGTSGNLCLVQFITTAGFGNCVVGVQSAGTAANGTAASTAGTATNGTAATTATTATNGTAADSTTTTTTTDGTTTNGTTAATGTTTTTGAAGKHHKHKHAAAAAAGNAASGNAAAAGSAVTGSAAAGSTAAGTAATGDAAAGTASTGNEAKVNFKAGTRAPRALLHTLETR</sequence>
<name>A0A9P5PBK0_9AGAR</name>
<dbReference type="Proteomes" id="UP000772434">
    <property type="component" value="Unassembled WGS sequence"/>
</dbReference>